<keyword evidence="2" id="KW-1185">Reference proteome</keyword>
<organism evidence="1 2">
    <name type="scientific">Pyropia yezoensis</name>
    <name type="common">Susabi-nori</name>
    <name type="synonym">Porphyra yezoensis</name>
    <dbReference type="NCBI Taxonomy" id="2788"/>
    <lineage>
        <taxon>Eukaryota</taxon>
        <taxon>Rhodophyta</taxon>
        <taxon>Bangiophyceae</taxon>
        <taxon>Bangiales</taxon>
        <taxon>Bangiaceae</taxon>
        <taxon>Pyropia</taxon>
    </lineage>
</organism>
<comment type="caution">
    <text evidence="1">The sequence shown here is derived from an EMBL/GenBank/DDBJ whole genome shotgun (WGS) entry which is preliminary data.</text>
</comment>
<gene>
    <name evidence="1" type="ORF">I4F81_008055</name>
</gene>
<name>A0ACC3C5X4_PYRYE</name>
<dbReference type="Proteomes" id="UP000798662">
    <property type="component" value="Chromosome 2"/>
</dbReference>
<dbReference type="EMBL" id="CM020619">
    <property type="protein sequence ID" value="KAK1865525.1"/>
    <property type="molecule type" value="Genomic_DNA"/>
</dbReference>
<accession>A0ACC3C5X4</accession>
<evidence type="ECO:0000313" key="1">
    <source>
        <dbReference type="EMBL" id="KAK1865525.1"/>
    </source>
</evidence>
<proteinExistence type="predicted"/>
<protein>
    <submittedName>
        <fullName evidence="1">Uncharacterized protein</fullName>
    </submittedName>
</protein>
<sequence length="308" mass="33253">MWMTLVLSGRPLTCKSPSTPRLSVEVPHALPSSFPQLAHTVEAAVEAAATNTMAQLSDVQRHLSRQIDAGTVAVKAQTLSIAAAVMYNTDAEVAIVNTHTTQEVASLHVEVARLTDIVVFMAQGKLPQAVRASRGLARNPSVPTGALQALSAMSLPPAVRHASTAPTRMATAAANVVPVALLKDRDNVRQLQVQNKLNGVLVYDENGHCVPLLSMEKNLSWKEALDEYAVGLCGRASIREVEQRFGLRWRLLVPDQAVRTSIGKLYCSRLALYCAFDKEYARSHSEGVAGVLSPIKRTFNDIRGSKAA</sequence>
<reference evidence="1" key="1">
    <citation type="submission" date="2019-11" db="EMBL/GenBank/DDBJ databases">
        <title>Nori genome reveals adaptations in red seaweeds to the harsh intertidal environment.</title>
        <authorList>
            <person name="Wang D."/>
            <person name="Mao Y."/>
        </authorList>
    </citation>
    <scope>NUCLEOTIDE SEQUENCE</scope>
    <source>
        <tissue evidence="1">Gametophyte</tissue>
    </source>
</reference>
<evidence type="ECO:0000313" key="2">
    <source>
        <dbReference type="Proteomes" id="UP000798662"/>
    </source>
</evidence>